<sequence>MSNSFFSSSTSEQRWVDQFNKHFIIYIGNRPSIFRVPSKVLETKPEAYVPRQLGLGAYHHFRPELDDDMESKKLEQIKKFLKPEQYNNFKNLIVDEVKELEQPIRACYNNYVDLDRDTLAWIMAIDGTYLLYLLSTSKSINRRLSDDVLKLENQIPAIVLKKINNVLRVTKGDEINSSKPLFSEFHNFYNTQSPLELCSESQIDLDHATSNHLLDSLYQLTMKNWNLPDFVFSPSKNTQENAGSSAIQLSLGQSGNQPLNPSQSSTTTIGLTESLIPTDEEPNQLLQQAATLLANLTGQKPLMLMAKLPLHEGMELFNLFKKVIPVNTVEEIKIPSVTQLHQITRIDFRKWTQQGIGIKYNEGENVLYLPIMKLNTNSEVILRNLKAYEEASASPGSSIKFSEYLDFMCGIIDTAKDVKFLKERAIIDSKMGNQEIADLFNGIQKSSRSDEQKDGIELTIDELNRGYDDSFRIKIWTFLRQHFRPSEVCVRIFLYVLIVVLLAFQAFCDVYGCSSRWFGKKS</sequence>
<gene>
    <name evidence="2" type="ORF">GSCOC_T00026740001</name>
</gene>
<keyword evidence="1" id="KW-0472">Membrane</keyword>
<dbReference type="EMBL" id="HG739114">
    <property type="protein sequence ID" value="CDP08049.1"/>
    <property type="molecule type" value="Genomic_DNA"/>
</dbReference>
<dbReference type="Gramene" id="CDP08049">
    <property type="protein sequence ID" value="CDP08049"/>
    <property type="gene ID" value="GSCOC_T00026740001"/>
</dbReference>
<dbReference type="InParanoid" id="A0A068UIK9"/>
<evidence type="ECO:0000313" key="3">
    <source>
        <dbReference type="Proteomes" id="UP000295252"/>
    </source>
</evidence>
<evidence type="ECO:0000313" key="2">
    <source>
        <dbReference type="EMBL" id="CDP08049.1"/>
    </source>
</evidence>
<dbReference type="AlphaFoldDB" id="A0A068UIK9"/>
<dbReference type="PANTHER" id="PTHR31549">
    <property type="entry name" value="PROTEIN, PUTATIVE (DUF247)-RELATED-RELATED"/>
    <property type="match status" value="1"/>
</dbReference>
<organism evidence="2 3">
    <name type="scientific">Coffea canephora</name>
    <name type="common">Robusta coffee</name>
    <dbReference type="NCBI Taxonomy" id="49390"/>
    <lineage>
        <taxon>Eukaryota</taxon>
        <taxon>Viridiplantae</taxon>
        <taxon>Streptophyta</taxon>
        <taxon>Embryophyta</taxon>
        <taxon>Tracheophyta</taxon>
        <taxon>Spermatophyta</taxon>
        <taxon>Magnoliopsida</taxon>
        <taxon>eudicotyledons</taxon>
        <taxon>Gunneridae</taxon>
        <taxon>Pentapetalae</taxon>
        <taxon>asterids</taxon>
        <taxon>lamiids</taxon>
        <taxon>Gentianales</taxon>
        <taxon>Rubiaceae</taxon>
        <taxon>Ixoroideae</taxon>
        <taxon>Gardenieae complex</taxon>
        <taxon>Bertiereae - Coffeeae clade</taxon>
        <taxon>Coffeeae</taxon>
        <taxon>Coffea</taxon>
    </lineage>
</organism>
<accession>A0A068UIK9</accession>
<dbReference type="OMA" id="QEINSER"/>
<dbReference type="InterPro" id="IPR004158">
    <property type="entry name" value="DUF247_pln"/>
</dbReference>
<keyword evidence="1" id="KW-1133">Transmembrane helix</keyword>
<keyword evidence="3" id="KW-1185">Reference proteome</keyword>
<proteinExistence type="predicted"/>
<protein>
    <submittedName>
        <fullName evidence="2">Uncharacterized protein</fullName>
    </submittedName>
</protein>
<dbReference type="STRING" id="49390.A0A068UIK9"/>
<evidence type="ECO:0000256" key="1">
    <source>
        <dbReference type="SAM" id="Phobius"/>
    </source>
</evidence>
<dbReference type="PANTHER" id="PTHR31549:SF289">
    <property type="match status" value="1"/>
</dbReference>
<reference evidence="3" key="1">
    <citation type="journal article" date="2014" name="Science">
        <title>The coffee genome provides insight into the convergent evolution of caffeine biosynthesis.</title>
        <authorList>
            <person name="Denoeud F."/>
            <person name="Carretero-Paulet L."/>
            <person name="Dereeper A."/>
            <person name="Droc G."/>
            <person name="Guyot R."/>
            <person name="Pietrella M."/>
            <person name="Zheng C."/>
            <person name="Alberti A."/>
            <person name="Anthony F."/>
            <person name="Aprea G."/>
            <person name="Aury J.M."/>
            <person name="Bento P."/>
            <person name="Bernard M."/>
            <person name="Bocs S."/>
            <person name="Campa C."/>
            <person name="Cenci A."/>
            <person name="Combes M.C."/>
            <person name="Crouzillat D."/>
            <person name="Da Silva C."/>
            <person name="Daddiego L."/>
            <person name="De Bellis F."/>
            <person name="Dussert S."/>
            <person name="Garsmeur O."/>
            <person name="Gayraud T."/>
            <person name="Guignon V."/>
            <person name="Jahn K."/>
            <person name="Jamilloux V."/>
            <person name="Joet T."/>
            <person name="Labadie K."/>
            <person name="Lan T."/>
            <person name="Leclercq J."/>
            <person name="Lepelley M."/>
            <person name="Leroy T."/>
            <person name="Li L.T."/>
            <person name="Librado P."/>
            <person name="Lopez L."/>
            <person name="Munoz A."/>
            <person name="Noel B."/>
            <person name="Pallavicini A."/>
            <person name="Perrotta G."/>
            <person name="Poncet V."/>
            <person name="Pot D."/>
            <person name="Priyono X."/>
            <person name="Rigoreau M."/>
            <person name="Rouard M."/>
            <person name="Rozas J."/>
            <person name="Tranchant-Dubreuil C."/>
            <person name="VanBuren R."/>
            <person name="Zhang Q."/>
            <person name="Andrade A.C."/>
            <person name="Argout X."/>
            <person name="Bertrand B."/>
            <person name="de Kochko A."/>
            <person name="Graziosi G."/>
            <person name="Henry R.J."/>
            <person name="Jayarama X."/>
            <person name="Ming R."/>
            <person name="Nagai C."/>
            <person name="Rounsley S."/>
            <person name="Sankoff D."/>
            <person name="Giuliano G."/>
            <person name="Albert V.A."/>
            <person name="Wincker P."/>
            <person name="Lashermes P."/>
        </authorList>
    </citation>
    <scope>NUCLEOTIDE SEQUENCE [LARGE SCALE GENOMIC DNA]</scope>
    <source>
        <strain evidence="3">cv. DH200-94</strain>
    </source>
</reference>
<keyword evidence="1" id="KW-0812">Transmembrane</keyword>
<dbReference type="Pfam" id="PF03140">
    <property type="entry name" value="DUF247"/>
    <property type="match status" value="1"/>
</dbReference>
<dbReference type="Proteomes" id="UP000295252">
    <property type="component" value="Chromosome V"/>
</dbReference>
<name>A0A068UIK9_COFCA</name>
<dbReference type="PhylomeDB" id="A0A068UIK9"/>
<dbReference type="OrthoDB" id="1621957at2759"/>
<feature type="transmembrane region" description="Helical" evidence="1">
    <location>
        <begin position="492"/>
        <end position="512"/>
    </location>
</feature>